<dbReference type="CDD" id="cd05483">
    <property type="entry name" value="retropepsin_like_bacteria"/>
    <property type="match status" value="1"/>
</dbReference>
<dbReference type="eggNOG" id="COG3577">
    <property type="taxonomic scope" value="Bacteria"/>
</dbReference>
<dbReference type="HOGENOM" id="CLU_159130_0_0_9"/>
<dbReference type="STRING" id="767817.Desgi_1025"/>
<reference evidence="1 2" key="1">
    <citation type="submission" date="2012-01" db="EMBL/GenBank/DDBJ databases">
        <title>Complete sequence of Desulfotomaculum gibsoniae DSM 7213.</title>
        <authorList>
            <consortium name="US DOE Joint Genome Institute"/>
            <person name="Lucas S."/>
            <person name="Han J."/>
            <person name="Lapidus A."/>
            <person name="Cheng J.-F."/>
            <person name="Goodwin L."/>
            <person name="Pitluck S."/>
            <person name="Peters L."/>
            <person name="Ovchinnikova G."/>
            <person name="Teshima H."/>
            <person name="Detter J.C."/>
            <person name="Han C."/>
            <person name="Tapia R."/>
            <person name="Land M."/>
            <person name="Hauser L."/>
            <person name="Kyrpides N."/>
            <person name="Ivanova N."/>
            <person name="Pagani I."/>
            <person name="Parshina S."/>
            <person name="Plugge C."/>
            <person name="Muyzer G."/>
            <person name="Kuever J."/>
            <person name="Ivanova A."/>
            <person name="Nazina T."/>
            <person name="Klenk H.-P."/>
            <person name="Brambilla E."/>
            <person name="Spring S."/>
            <person name="Stams A.F."/>
            <person name="Woyke T."/>
        </authorList>
    </citation>
    <scope>NUCLEOTIDE SEQUENCE [LARGE SCALE GENOMIC DNA]</scope>
    <source>
        <strain evidence="1 2">DSM 7213</strain>
    </source>
</reference>
<proteinExistence type="predicted"/>
<sequence length="128" mass="14050">MYRLQFKNGLLYADIVIAHHGEKITINDVIIDTGASHSIILPDFLHEHDIGFDDSDELVVMSGIGGVEVSAVRKKIDTISIGDITLEGMIVDFGVIDPKDRVNGLIGLDFLKSAKVIINVDELTLYTK</sequence>
<dbReference type="InterPro" id="IPR034122">
    <property type="entry name" value="Retropepsin-like_bacterial"/>
</dbReference>
<dbReference type="RefSeq" id="WP_006521219.1">
    <property type="nucleotide sequence ID" value="NC_021184.1"/>
</dbReference>
<organism evidence="1 2">
    <name type="scientific">Desulfoscipio gibsoniae DSM 7213</name>
    <dbReference type="NCBI Taxonomy" id="767817"/>
    <lineage>
        <taxon>Bacteria</taxon>
        <taxon>Bacillati</taxon>
        <taxon>Bacillota</taxon>
        <taxon>Clostridia</taxon>
        <taxon>Eubacteriales</taxon>
        <taxon>Desulfallaceae</taxon>
        <taxon>Desulfoscipio</taxon>
    </lineage>
</organism>
<dbReference type="SUPFAM" id="SSF50630">
    <property type="entry name" value="Acid proteases"/>
    <property type="match status" value="1"/>
</dbReference>
<dbReference type="AlphaFoldDB" id="R4KDB1"/>
<dbReference type="InterPro" id="IPR001969">
    <property type="entry name" value="Aspartic_peptidase_AS"/>
</dbReference>
<dbReference type="GO" id="GO:0006508">
    <property type="term" value="P:proteolysis"/>
    <property type="evidence" value="ECO:0007669"/>
    <property type="project" value="UniProtKB-KW"/>
</dbReference>
<keyword evidence="2" id="KW-1185">Reference proteome</keyword>
<dbReference type="InterPro" id="IPR021109">
    <property type="entry name" value="Peptidase_aspartic_dom_sf"/>
</dbReference>
<dbReference type="Gene3D" id="2.40.70.10">
    <property type="entry name" value="Acid Proteases"/>
    <property type="match status" value="1"/>
</dbReference>
<evidence type="ECO:0000313" key="2">
    <source>
        <dbReference type="Proteomes" id="UP000013520"/>
    </source>
</evidence>
<dbReference type="PROSITE" id="PS00141">
    <property type="entry name" value="ASP_PROTEASE"/>
    <property type="match status" value="1"/>
</dbReference>
<dbReference type="EMBL" id="CP003273">
    <property type="protein sequence ID" value="AGL00559.1"/>
    <property type="molecule type" value="Genomic_DNA"/>
</dbReference>
<dbReference type="Pfam" id="PF13650">
    <property type="entry name" value="Asp_protease_2"/>
    <property type="match status" value="1"/>
</dbReference>
<name>R4KDB1_9FIRM</name>
<dbReference type="Proteomes" id="UP000013520">
    <property type="component" value="Chromosome"/>
</dbReference>
<accession>R4KDB1</accession>
<keyword evidence="1" id="KW-0378">Hydrolase</keyword>
<dbReference type="GO" id="GO:0004190">
    <property type="term" value="F:aspartic-type endopeptidase activity"/>
    <property type="evidence" value="ECO:0007669"/>
    <property type="project" value="InterPro"/>
</dbReference>
<keyword evidence="1" id="KW-0645">Protease</keyword>
<protein>
    <submittedName>
        <fullName evidence="1">Putative aspartyl protease</fullName>
    </submittedName>
</protein>
<gene>
    <name evidence="1" type="ORF">Desgi_1025</name>
</gene>
<dbReference type="OrthoDB" id="463626at2"/>
<evidence type="ECO:0000313" key="1">
    <source>
        <dbReference type="EMBL" id="AGL00559.1"/>
    </source>
</evidence>
<dbReference type="KEGG" id="dgi:Desgi_1025"/>